<dbReference type="Gene3D" id="2.130.10.10">
    <property type="entry name" value="YVTN repeat-like/Quinoprotein amine dehydrogenase"/>
    <property type="match status" value="1"/>
</dbReference>
<keyword evidence="1" id="KW-0813">Transport</keyword>
<evidence type="ECO:0000256" key="1">
    <source>
        <dbReference type="ARBA" id="ARBA00022448"/>
    </source>
</evidence>
<dbReference type="EMBL" id="CASHTH010003293">
    <property type="protein sequence ID" value="CAI8042942.1"/>
    <property type="molecule type" value="Genomic_DNA"/>
</dbReference>
<organism evidence="5 6">
    <name type="scientific">Geodia barretti</name>
    <name type="common">Barrett's horny sponge</name>
    <dbReference type="NCBI Taxonomy" id="519541"/>
    <lineage>
        <taxon>Eukaryota</taxon>
        <taxon>Metazoa</taxon>
        <taxon>Porifera</taxon>
        <taxon>Demospongiae</taxon>
        <taxon>Heteroscleromorpha</taxon>
        <taxon>Tetractinellida</taxon>
        <taxon>Astrophorina</taxon>
        <taxon>Geodiidae</taxon>
        <taxon>Geodia</taxon>
    </lineage>
</organism>
<dbReference type="GO" id="GO:0030127">
    <property type="term" value="C:COPII vesicle coat"/>
    <property type="evidence" value="ECO:0007669"/>
    <property type="project" value="TreeGrafter"/>
</dbReference>
<feature type="compositionally biased region" description="Pro residues" evidence="4">
    <location>
        <begin position="135"/>
        <end position="146"/>
    </location>
</feature>
<dbReference type="GO" id="GO:0007029">
    <property type="term" value="P:endoplasmic reticulum organization"/>
    <property type="evidence" value="ECO:0007669"/>
    <property type="project" value="TreeGrafter"/>
</dbReference>
<evidence type="ECO:0000313" key="6">
    <source>
        <dbReference type="Proteomes" id="UP001174909"/>
    </source>
</evidence>
<comment type="caution">
    <text evidence="5">The sequence shown here is derived from an EMBL/GenBank/DDBJ whole genome shotgun (WGS) entry which is preliminary data.</text>
</comment>
<keyword evidence="2" id="KW-0853">WD repeat</keyword>
<reference evidence="5" key="1">
    <citation type="submission" date="2023-03" db="EMBL/GenBank/DDBJ databases">
        <authorList>
            <person name="Steffen K."/>
            <person name="Cardenas P."/>
        </authorList>
    </citation>
    <scope>NUCLEOTIDE SEQUENCE</scope>
</reference>
<name>A0AA35X9W5_GEOBA</name>
<dbReference type="InterPro" id="IPR015943">
    <property type="entry name" value="WD40/YVTN_repeat-like_dom_sf"/>
</dbReference>
<evidence type="ECO:0000256" key="4">
    <source>
        <dbReference type="SAM" id="MobiDB-lite"/>
    </source>
</evidence>
<feature type="region of interest" description="Disordered" evidence="4">
    <location>
        <begin position="120"/>
        <end position="154"/>
    </location>
</feature>
<dbReference type="AlphaFoldDB" id="A0AA35X9W5"/>
<evidence type="ECO:0000256" key="3">
    <source>
        <dbReference type="ARBA" id="ARBA00022737"/>
    </source>
</evidence>
<dbReference type="PANTHER" id="PTHR13923:SF11">
    <property type="entry name" value="SECRETORY 31, ISOFORM D"/>
    <property type="match status" value="1"/>
</dbReference>
<protein>
    <submittedName>
        <fullName evidence="5">Protein transport protein Sec31A</fullName>
    </submittedName>
</protein>
<evidence type="ECO:0000313" key="5">
    <source>
        <dbReference type="EMBL" id="CAI8042942.1"/>
    </source>
</evidence>
<proteinExistence type="predicted"/>
<keyword evidence="6" id="KW-1185">Reference proteome</keyword>
<dbReference type="Proteomes" id="UP001174909">
    <property type="component" value="Unassembled WGS sequence"/>
</dbReference>
<dbReference type="GO" id="GO:0005198">
    <property type="term" value="F:structural molecule activity"/>
    <property type="evidence" value="ECO:0007669"/>
    <property type="project" value="TreeGrafter"/>
</dbReference>
<dbReference type="InterPro" id="IPR040251">
    <property type="entry name" value="SEC31-like"/>
</dbReference>
<evidence type="ECO:0000256" key="2">
    <source>
        <dbReference type="ARBA" id="ARBA00022574"/>
    </source>
</evidence>
<dbReference type="PANTHER" id="PTHR13923">
    <property type="entry name" value="SEC31-RELATED PROTEIN"/>
    <property type="match status" value="1"/>
</dbReference>
<dbReference type="GO" id="GO:0090110">
    <property type="term" value="P:COPII-coated vesicle cargo loading"/>
    <property type="evidence" value="ECO:0007669"/>
    <property type="project" value="TreeGrafter"/>
</dbReference>
<sequence length="154" mass="16280">MKVKEIARTANVAWSPATMQDVHIACGTVAQQLDATFSTSARLEVFSLDLASSGLAVPLAGTVDSPLRFHKLAWSAHGQERVNACGVIAGGSDNGTITLWAADKSSVNTEGAQLKQMIPPYRPVRPSTLKKTNPFHPPISSPPEAPTPKYSSGT</sequence>
<accession>A0AA35X9W5</accession>
<gene>
    <name evidence="5" type="ORF">GBAR_LOCUS23823</name>
</gene>
<keyword evidence="3" id="KW-0677">Repeat</keyword>
<dbReference type="GO" id="GO:0070971">
    <property type="term" value="C:endoplasmic reticulum exit site"/>
    <property type="evidence" value="ECO:0007669"/>
    <property type="project" value="TreeGrafter"/>
</dbReference>